<dbReference type="Pfam" id="PF13189">
    <property type="entry name" value="Cytidylate_kin2"/>
    <property type="match status" value="1"/>
</dbReference>
<evidence type="ECO:0000313" key="1">
    <source>
        <dbReference type="EMBL" id="MPM37806.1"/>
    </source>
</evidence>
<sequence>MFVAASLDDRIERLCQTMHVGKAEAEELSERTDKKRSEYYNYYSYKTWGAAATYHLCIDSSALGVDDTVLFVAEFVKKKLQL</sequence>
<dbReference type="AlphaFoldDB" id="A0A644ZA93"/>
<dbReference type="EMBL" id="VSSQ01008071">
    <property type="protein sequence ID" value="MPM37806.1"/>
    <property type="molecule type" value="Genomic_DNA"/>
</dbReference>
<comment type="caution">
    <text evidence="1">The sequence shown here is derived from an EMBL/GenBank/DDBJ whole genome shotgun (WGS) entry which is preliminary data.</text>
</comment>
<gene>
    <name evidence="1" type="ORF">SDC9_84425</name>
</gene>
<accession>A0A644ZA93</accession>
<dbReference type="Gene3D" id="3.40.50.300">
    <property type="entry name" value="P-loop containing nucleotide triphosphate hydrolases"/>
    <property type="match status" value="1"/>
</dbReference>
<name>A0A644ZA93_9ZZZZ</name>
<dbReference type="InterPro" id="IPR027417">
    <property type="entry name" value="P-loop_NTPase"/>
</dbReference>
<proteinExistence type="predicted"/>
<protein>
    <recommendedName>
        <fullName evidence="2">Cytidylate kinase</fullName>
    </recommendedName>
</protein>
<organism evidence="1">
    <name type="scientific">bioreactor metagenome</name>
    <dbReference type="NCBI Taxonomy" id="1076179"/>
    <lineage>
        <taxon>unclassified sequences</taxon>
        <taxon>metagenomes</taxon>
        <taxon>ecological metagenomes</taxon>
    </lineage>
</organism>
<evidence type="ECO:0008006" key="2">
    <source>
        <dbReference type="Google" id="ProtNLM"/>
    </source>
</evidence>
<reference evidence="1" key="1">
    <citation type="submission" date="2019-08" db="EMBL/GenBank/DDBJ databases">
        <authorList>
            <person name="Kucharzyk K."/>
            <person name="Murdoch R.W."/>
            <person name="Higgins S."/>
            <person name="Loffler F."/>
        </authorList>
    </citation>
    <scope>NUCLEOTIDE SEQUENCE</scope>
</reference>